<feature type="binding site" evidence="13">
    <location>
        <position position="347"/>
    </location>
    <ligand>
        <name>[4Fe-4S] cluster</name>
        <dbReference type="ChEBI" id="CHEBI:49883"/>
    </ligand>
</feature>
<evidence type="ECO:0000256" key="10">
    <source>
        <dbReference type="ARBA" id="ARBA00023014"/>
    </source>
</evidence>
<evidence type="ECO:0000256" key="8">
    <source>
        <dbReference type="ARBA" id="ARBA00022723"/>
    </source>
</evidence>
<dbReference type="EC" id="4.2.1.33" evidence="13"/>
<comment type="subunit">
    <text evidence="4 13">Heterodimer of LeuC and LeuD.</text>
</comment>
<keyword evidence="6 13" id="KW-0004">4Fe-4S</keyword>
<feature type="binding site" evidence="13">
    <location>
        <position position="407"/>
    </location>
    <ligand>
        <name>[4Fe-4S] cluster</name>
        <dbReference type="ChEBI" id="CHEBI:49883"/>
    </ligand>
</feature>
<dbReference type="InterPro" id="IPR036008">
    <property type="entry name" value="Aconitase_4Fe-4S_dom"/>
</dbReference>
<evidence type="ECO:0000256" key="12">
    <source>
        <dbReference type="ARBA" id="ARBA00023304"/>
    </source>
</evidence>
<reference evidence="15" key="2">
    <citation type="submission" date="2021-08" db="EMBL/GenBank/DDBJ databases">
        <authorList>
            <person name="Tani A."/>
            <person name="Ola A."/>
            <person name="Ogura Y."/>
            <person name="Katsura K."/>
            <person name="Hayashi T."/>
        </authorList>
    </citation>
    <scope>NUCLEOTIDE SEQUENCE</scope>
    <source>
        <strain evidence="15">KCTC 52305</strain>
    </source>
</reference>
<dbReference type="CDD" id="cd01583">
    <property type="entry name" value="IPMI"/>
    <property type="match status" value="1"/>
</dbReference>
<comment type="catalytic activity">
    <reaction evidence="1 13">
        <text>(2R,3S)-3-isopropylmalate = (2S)-2-isopropylmalate</text>
        <dbReference type="Rhea" id="RHEA:32287"/>
        <dbReference type="ChEBI" id="CHEBI:1178"/>
        <dbReference type="ChEBI" id="CHEBI:35121"/>
        <dbReference type="EC" id="4.2.1.33"/>
    </reaction>
</comment>
<keyword evidence="8 13" id="KW-0479">Metal-binding</keyword>
<dbReference type="PRINTS" id="PR00415">
    <property type="entry name" value="ACONITASE"/>
</dbReference>
<keyword evidence="10 13" id="KW-0411">Iron-sulfur</keyword>
<comment type="caution">
    <text evidence="15">The sequence shown here is derived from an EMBL/GenBank/DDBJ whole genome shotgun (WGS) entry which is preliminary data.</text>
</comment>
<keyword evidence="7 13" id="KW-0028">Amino-acid biosynthesis</keyword>
<dbReference type="InterPro" id="IPR004430">
    <property type="entry name" value="3-IsopropMal_deHydase_lsu"/>
</dbReference>
<dbReference type="PROSITE" id="PS01244">
    <property type="entry name" value="ACONITASE_2"/>
    <property type="match status" value="1"/>
</dbReference>
<dbReference type="PROSITE" id="PS00450">
    <property type="entry name" value="ACONITASE_1"/>
    <property type="match status" value="1"/>
</dbReference>
<dbReference type="SUPFAM" id="SSF53732">
    <property type="entry name" value="Aconitase iron-sulfur domain"/>
    <property type="match status" value="1"/>
</dbReference>
<dbReference type="Proteomes" id="UP001055167">
    <property type="component" value="Unassembled WGS sequence"/>
</dbReference>
<protein>
    <recommendedName>
        <fullName evidence="13">3-isopropylmalate dehydratase large subunit</fullName>
        <ecNumber evidence="13">4.2.1.33</ecNumber>
    </recommendedName>
    <alternativeName>
        <fullName evidence="13">Alpha-IPM isomerase</fullName>
        <shortName evidence="13">IPMI</shortName>
    </alternativeName>
    <alternativeName>
        <fullName evidence="13">Isopropylmalate isomerase</fullName>
    </alternativeName>
</protein>
<keyword evidence="9 13" id="KW-0408">Iron</keyword>
<dbReference type="InterPro" id="IPR050067">
    <property type="entry name" value="IPM_dehydratase_rel_enz"/>
</dbReference>
<evidence type="ECO:0000256" key="7">
    <source>
        <dbReference type="ARBA" id="ARBA00022605"/>
    </source>
</evidence>
<dbReference type="RefSeq" id="WP_128563001.1">
    <property type="nucleotide sequence ID" value="NZ_BPQH01000028.1"/>
</dbReference>
<evidence type="ECO:0000313" key="16">
    <source>
        <dbReference type="Proteomes" id="UP001055167"/>
    </source>
</evidence>
<keyword evidence="16" id="KW-1185">Reference proteome</keyword>
<dbReference type="Pfam" id="PF00330">
    <property type="entry name" value="Aconitase"/>
    <property type="match status" value="1"/>
</dbReference>
<keyword evidence="5 13" id="KW-0432">Leucine biosynthesis</keyword>
<evidence type="ECO:0000256" key="13">
    <source>
        <dbReference type="HAMAP-Rule" id="MF_01026"/>
    </source>
</evidence>
<accession>A0ABQ4R996</accession>
<evidence type="ECO:0000256" key="6">
    <source>
        <dbReference type="ARBA" id="ARBA00022485"/>
    </source>
</evidence>
<dbReference type="NCBIfam" id="NF009116">
    <property type="entry name" value="PRK12466.1"/>
    <property type="match status" value="1"/>
</dbReference>
<evidence type="ECO:0000256" key="11">
    <source>
        <dbReference type="ARBA" id="ARBA00023239"/>
    </source>
</evidence>
<reference evidence="15" key="1">
    <citation type="journal article" date="2021" name="Front. Microbiol.">
        <title>Comprehensive Comparative Genomics and Phenotyping of Methylobacterium Species.</title>
        <authorList>
            <person name="Alessa O."/>
            <person name="Ogura Y."/>
            <person name="Fujitani Y."/>
            <person name="Takami H."/>
            <person name="Hayashi T."/>
            <person name="Sahin N."/>
            <person name="Tani A."/>
        </authorList>
    </citation>
    <scope>NUCLEOTIDE SEQUENCE</scope>
    <source>
        <strain evidence="15">KCTC 52305</strain>
    </source>
</reference>
<comment type="function">
    <text evidence="2 13">Catalyzes the isomerization between 2-isopropylmalate and 3-isopropylmalate, via the formation of 2-isopropylmaleate.</text>
</comment>
<gene>
    <name evidence="15" type="primary">leuC_3</name>
    <name evidence="13" type="synonym">leuC</name>
    <name evidence="15" type="ORF">OPKNFCMD_6121</name>
</gene>
<keyword evidence="12 13" id="KW-0100">Branched-chain amino acid biosynthesis</keyword>
<dbReference type="InterPro" id="IPR018136">
    <property type="entry name" value="Aconitase_4Fe-4S_BS"/>
</dbReference>
<keyword evidence="11 13" id="KW-0456">Lyase</keyword>
<evidence type="ECO:0000259" key="14">
    <source>
        <dbReference type="Pfam" id="PF00330"/>
    </source>
</evidence>
<evidence type="ECO:0000256" key="4">
    <source>
        <dbReference type="ARBA" id="ARBA00011271"/>
    </source>
</evidence>
<evidence type="ECO:0000313" key="15">
    <source>
        <dbReference type="EMBL" id="GJD53346.1"/>
    </source>
</evidence>
<dbReference type="EMBL" id="BPQH01000028">
    <property type="protein sequence ID" value="GJD53346.1"/>
    <property type="molecule type" value="Genomic_DNA"/>
</dbReference>
<dbReference type="HAMAP" id="MF_01026">
    <property type="entry name" value="LeuC_type1"/>
    <property type="match status" value="1"/>
</dbReference>
<feature type="binding site" evidence="13">
    <location>
        <position position="410"/>
    </location>
    <ligand>
        <name>[4Fe-4S] cluster</name>
        <dbReference type="ChEBI" id="CHEBI:49883"/>
    </ligand>
</feature>
<feature type="domain" description="Aconitase/3-isopropylmalate dehydratase large subunit alpha/beta/alpha" evidence="14">
    <location>
        <begin position="9"/>
        <end position="457"/>
    </location>
</feature>
<dbReference type="InterPro" id="IPR015931">
    <property type="entry name" value="Acnase/IPM_dHydase_lsu_aba_1/3"/>
</dbReference>
<sequence length="466" mass="48810">MAARTLFAKIWDDHVVSDLGDGAVLLHVDRHLLHDLGGSRGLLDLKQRGLAVQSPELTFATPDHAISSAAGRAGTTETGWSLLDALRAETREAGIRLFDVGQRGQGIVHVIGPELGLSLPGTLIVCGDSHTCTHGGVGALAFGIGSSELSHVLATQTLVQRRPKTMRVRFEGALRPGVLPKDLILHLIGVIGAAGGTGYAVEYAGSAIAAMPVEGRLTICNLSIELGAKMGFVAPDETTYAYLQGRPYAPKGEAWEHALAAWRTLPGDPDAAFDREVAIDVAGVAPQVTWGTSPEHVVAVDGTIPDPTAEADPVRRRAMEAALAYMGLEPGGPIAGTKVDWVFIGSCTNGRLSDLREAASVARGNRVADGVRAWVVPGSEIVKRDAEAEGLDRVFTQAGFEWREPGCSMCLAANGEVVPPGQRSVSTSNRNFVGRQGPRARTHLASPAVAAAAALAGAITDVRRPA</sequence>
<evidence type="ECO:0000256" key="2">
    <source>
        <dbReference type="ARBA" id="ARBA00002695"/>
    </source>
</evidence>
<evidence type="ECO:0000256" key="1">
    <source>
        <dbReference type="ARBA" id="ARBA00000491"/>
    </source>
</evidence>
<comment type="pathway">
    <text evidence="3 13">Amino-acid biosynthesis; L-leucine biosynthesis; L-leucine from 3-methyl-2-oxobutanoate: step 2/4.</text>
</comment>
<evidence type="ECO:0000256" key="5">
    <source>
        <dbReference type="ARBA" id="ARBA00022430"/>
    </source>
</evidence>
<proteinExistence type="inferred from homology"/>
<organism evidence="15 16">
    <name type="scientific">Methylobacterium crusticola</name>
    <dbReference type="NCBI Taxonomy" id="1697972"/>
    <lineage>
        <taxon>Bacteria</taxon>
        <taxon>Pseudomonadati</taxon>
        <taxon>Pseudomonadota</taxon>
        <taxon>Alphaproteobacteria</taxon>
        <taxon>Hyphomicrobiales</taxon>
        <taxon>Methylobacteriaceae</taxon>
        <taxon>Methylobacterium</taxon>
    </lineage>
</organism>
<dbReference type="Gene3D" id="3.30.499.10">
    <property type="entry name" value="Aconitase, domain 3"/>
    <property type="match status" value="2"/>
</dbReference>
<evidence type="ECO:0000256" key="3">
    <source>
        <dbReference type="ARBA" id="ARBA00004729"/>
    </source>
</evidence>
<dbReference type="InterPro" id="IPR001030">
    <property type="entry name" value="Acoase/IPM_deHydtase_lsu_aba"/>
</dbReference>
<dbReference type="PANTHER" id="PTHR43822:SF9">
    <property type="entry name" value="3-ISOPROPYLMALATE DEHYDRATASE"/>
    <property type="match status" value="1"/>
</dbReference>
<name>A0ABQ4R996_9HYPH</name>
<dbReference type="InterPro" id="IPR033941">
    <property type="entry name" value="IPMI_cat"/>
</dbReference>
<dbReference type="PANTHER" id="PTHR43822">
    <property type="entry name" value="HOMOACONITASE, MITOCHONDRIAL-RELATED"/>
    <property type="match status" value="1"/>
</dbReference>
<dbReference type="NCBIfam" id="TIGR00170">
    <property type="entry name" value="leuC"/>
    <property type="match status" value="1"/>
</dbReference>
<comment type="cofactor">
    <cofactor evidence="13">
        <name>[4Fe-4S] cluster</name>
        <dbReference type="ChEBI" id="CHEBI:49883"/>
    </cofactor>
    <text evidence="13">Binds 1 [4Fe-4S] cluster per subunit.</text>
</comment>
<dbReference type="NCBIfam" id="NF004016">
    <property type="entry name" value="PRK05478.1"/>
    <property type="match status" value="1"/>
</dbReference>
<evidence type="ECO:0000256" key="9">
    <source>
        <dbReference type="ARBA" id="ARBA00023004"/>
    </source>
</evidence>
<comment type="similarity">
    <text evidence="13">Belongs to the aconitase/IPM isomerase family. LeuC type 1 subfamily.</text>
</comment>